<dbReference type="InterPro" id="IPR006150">
    <property type="entry name" value="Cys_repeat_1"/>
</dbReference>
<dbReference type="AlphaFoldDB" id="G0MUQ7"/>
<dbReference type="OMA" id="YLCCIRK"/>
<dbReference type="OrthoDB" id="5813682at2759"/>
<proteinExistence type="predicted"/>
<organism evidence="3">
    <name type="scientific">Caenorhabditis brenneri</name>
    <name type="common">Nematode worm</name>
    <dbReference type="NCBI Taxonomy" id="135651"/>
    <lineage>
        <taxon>Eukaryota</taxon>
        <taxon>Metazoa</taxon>
        <taxon>Ecdysozoa</taxon>
        <taxon>Nematoda</taxon>
        <taxon>Chromadorea</taxon>
        <taxon>Rhabditida</taxon>
        <taxon>Rhabditina</taxon>
        <taxon>Rhabditomorpha</taxon>
        <taxon>Rhabditoidea</taxon>
        <taxon>Rhabditidae</taxon>
        <taxon>Peloderinae</taxon>
        <taxon>Caenorhabditis</taxon>
    </lineage>
</organism>
<dbReference type="InterPro" id="IPR053014">
    <property type="entry name" value="Cuticle_assoc_divergent"/>
</dbReference>
<dbReference type="eggNOG" id="KOG4295">
    <property type="taxonomic scope" value="Eukaryota"/>
</dbReference>
<accession>G0MUQ7</accession>
<dbReference type="PANTHER" id="PTHR46339">
    <property type="entry name" value="PROTEIN CBG15282-RELATED"/>
    <property type="match status" value="1"/>
</dbReference>
<gene>
    <name evidence="2" type="ORF">CAEBREN_17479</name>
</gene>
<dbReference type="SMART" id="SM00289">
    <property type="entry name" value="WR1"/>
    <property type="match status" value="7"/>
</dbReference>
<dbReference type="InterPro" id="IPR028150">
    <property type="entry name" value="Lustrin_cystein"/>
</dbReference>
<keyword evidence="1" id="KW-0732">Signal</keyword>
<evidence type="ECO:0000313" key="2">
    <source>
        <dbReference type="EMBL" id="EGT44504.1"/>
    </source>
</evidence>
<dbReference type="STRING" id="135651.G0MUQ7"/>
<sequence length="509" mass="55636">MNSFATFLILFFYFFNSEVNSEALASPIYEYLKDLCPTGQLPLTSAKTVKTCANLCPLGALCFKGICCVPPPQCRHPSYRISTGFPCLPNVKNNCPENSLCVSSSQDGMHICCSSKNVEKSFPISASKVSKPMSIKIEKPVKATVPATVIPESSQICPKTHPIVAHDGRSLVLCKDCVQGVCAKFRTSNVEVCCQNSDDICGQGSQVLMDGMVPRDCDKKPCGKGYECSLTPSGLRVCCSLARCPSGVLARSVCAAGCLRNEKCTEIQGEMWCCPSEDVMTIGSMTQYICRDGAKGTGEKCDPAFPACSQGAVCELNKEKTAHICCKRFRSKLGNRKTIFPPPFFYTTTPVMPTTRATTTSTTQEPFPFEVVPNCQDPDARPLMENGLPYMCVRLGDPCLRAGYTCQESDIDDVFVCCTVSTTQLNRLLPPHIPMITLAPPTTTTEPEEEEEEVVKQPTCPFSYMPSKNDQKEVQRCLTLFSLDCPFGYTCLPSSTTDSYLCCIRKPAI</sequence>
<evidence type="ECO:0000313" key="3">
    <source>
        <dbReference type="Proteomes" id="UP000008068"/>
    </source>
</evidence>
<evidence type="ECO:0008006" key="4">
    <source>
        <dbReference type="Google" id="ProtNLM"/>
    </source>
</evidence>
<dbReference type="Proteomes" id="UP000008068">
    <property type="component" value="Unassembled WGS sequence"/>
</dbReference>
<reference evidence="3" key="1">
    <citation type="submission" date="2011-07" db="EMBL/GenBank/DDBJ databases">
        <authorList>
            <consortium name="Caenorhabditis brenneri Sequencing and Analysis Consortium"/>
            <person name="Wilson R.K."/>
        </authorList>
    </citation>
    <scope>NUCLEOTIDE SEQUENCE [LARGE SCALE GENOMIC DNA]</scope>
    <source>
        <strain evidence="3">PB2801</strain>
    </source>
</reference>
<feature type="chain" id="PRO_5003404616" description="EB domain-containing protein" evidence="1">
    <location>
        <begin position="22"/>
        <end position="509"/>
    </location>
</feature>
<dbReference type="EMBL" id="GL379813">
    <property type="protein sequence ID" value="EGT44504.1"/>
    <property type="molecule type" value="Genomic_DNA"/>
</dbReference>
<name>G0MUQ7_CAEBE</name>
<dbReference type="Pfam" id="PF14625">
    <property type="entry name" value="Lustrin_cystein"/>
    <property type="match status" value="3"/>
</dbReference>
<protein>
    <recommendedName>
        <fullName evidence="4">EB domain-containing protein</fullName>
    </recommendedName>
</protein>
<dbReference type="InParanoid" id="G0MUQ7"/>
<dbReference type="PANTHER" id="PTHR46339:SF11">
    <property type="entry name" value="BPTI_KUNITZ INHIBITOR DOMAIN-CONTAINING PROTEIN"/>
    <property type="match status" value="1"/>
</dbReference>
<feature type="signal peptide" evidence="1">
    <location>
        <begin position="1"/>
        <end position="21"/>
    </location>
</feature>
<evidence type="ECO:0000256" key="1">
    <source>
        <dbReference type="SAM" id="SignalP"/>
    </source>
</evidence>
<dbReference type="HOGENOM" id="CLU_535555_0_0_1"/>
<keyword evidence="3" id="KW-1185">Reference proteome</keyword>
<dbReference type="FunCoup" id="G0MUQ7">
    <property type="interactions" value="1064"/>
</dbReference>